<keyword evidence="2 4" id="KW-0067">ATP-binding</keyword>
<evidence type="ECO:0000259" key="3">
    <source>
        <dbReference type="PROSITE" id="PS50893"/>
    </source>
</evidence>
<dbReference type="CDD" id="cd03221">
    <property type="entry name" value="ABCF_EF-3"/>
    <property type="match status" value="2"/>
</dbReference>
<comment type="caution">
    <text evidence="4">The sequence shown here is derived from an EMBL/GenBank/DDBJ whole genome shotgun (WGS) entry which is preliminary data.</text>
</comment>
<evidence type="ECO:0000313" key="5">
    <source>
        <dbReference type="Proteomes" id="UP001596147"/>
    </source>
</evidence>
<evidence type="ECO:0000256" key="1">
    <source>
        <dbReference type="ARBA" id="ARBA00022741"/>
    </source>
</evidence>
<dbReference type="Proteomes" id="UP001596147">
    <property type="component" value="Unassembled WGS sequence"/>
</dbReference>
<dbReference type="SUPFAM" id="SSF52540">
    <property type="entry name" value="P-loop containing nucleoside triphosphate hydrolases"/>
    <property type="match status" value="2"/>
</dbReference>
<dbReference type="InterPro" id="IPR051309">
    <property type="entry name" value="ABCF_ATPase"/>
</dbReference>
<proteinExistence type="predicted"/>
<dbReference type="GO" id="GO:0005524">
    <property type="term" value="F:ATP binding"/>
    <property type="evidence" value="ECO:0007669"/>
    <property type="project" value="UniProtKB-KW"/>
</dbReference>
<accession>A0ABW0LC26</accession>
<evidence type="ECO:0000256" key="2">
    <source>
        <dbReference type="ARBA" id="ARBA00022840"/>
    </source>
</evidence>
<dbReference type="EMBL" id="JBHSMC010000001">
    <property type="protein sequence ID" value="MFC5463408.1"/>
    <property type="molecule type" value="Genomic_DNA"/>
</dbReference>
<dbReference type="InterPro" id="IPR003593">
    <property type="entry name" value="AAA+_ATPase"/>
</dbReference>
<protein>
    <submittedName>
        <fullName evidence="4">ABC-F family ATP-binding cassette domain-containing protein</fullName>
    </submittedName>
</protein>
<keyword evidence="1" id="KW-0547">Nucleotide-binding</keyword>
<dbReference type="SMART" id="SM00382">
    <property type="entry name" value="AAA"/>
    <property type="match status" value="2"/>
</dbReference>
<dbReference type="Pfam" id="PF00005">
    <property type="entry name" value="ABC_tran"/>
    <property type="match status" value="2"/>
</dbReference>
<dbReference type="Gene3D" id="3.40.50.300">
    <property type="entry name" value="P-loop containing nucleotide triphosphate hydrolases"/>
    <property type="match status" value="2"/>
</dbReference>
<feature type="domain" description="ABC transporter" evidence="3">
    <location>
        <begin position="320"/>
        <end position="537"/>
    </location>
</feature>
<evidence type="ECO:0000313" key="4">
    <source>
        <dbReference type="EMBL" id="MFC5463408.1"/>
    </source>
</evidence>
<dbReference type="InterPro" id="IPR003439">
    <property type="entry name" value="ABC_transporter-like_ATP-bd"/>
</dbReference>
<reference evidence="5" key="1">
    <citation type="journal article" date="2019" name="Int. J. Syst. Evol. Microbiol.">
        <title>The Global Catalogue of Microorganisms (GCM) 10K type strain sequencing project: providing services to taxonomists for standard genome sequencing and annotation.</title>
        <authorList>
            <consortium name="The Broad Institute Genomics Platform"/>
            <consortium name="The Broad Institute Genome Sequencing Center for Infectious Disease"/>
            <person name="Wu L."/>
            <person name="Ma J."/>
        </authorList>
    </citation>
    <scope>NUCLEOTIDE SEQUENCE [LARGE SCALE GENOMIC DNA]</scope>
    <source>
        <strain evidence="5">CGMCC 1.12237</strain>
    </source>
</reference>
<dbReference type="PROSITE" id="PS50893">
    <property type="entry name" value="ABC_TRANSPORTER_2"/>
    <property type="match status" value="2"/>
</dbReference>
<dbReference type="PANTHER" id="PTHR42855:SF2">
    <property type="entry name" value="DRUG RESISTANCE ABC TRANSPORTER,ATP-BINDING PROTEIN"/>
    <property type="match status" value="1"/>
</dbReference>
<dbReference type="Pfam" id="PF12848">
    <property type="entry name" value="ABC_tran_Xtn"/>
    <property type="match status" value="1"/>
</dbReference>
<name>A0ABW0LC26_9BACI</name>
<keyword evidence="5" id="KW-1185">Reference proteome</keyword>
<feature type="domain" description="ABC transporter" evidence="3">
    <location>
        <begin position="2"/>
        <end position="252"/>
    </location>
</feature>
<sequence>MITVNNVSLRYGDRKLFEDINIKFTPGNCYGLIGANGAGKSTFLKILSGEIESQTGSVTITPGERLAVLKQDHFQYEEEEVLKVVIMGHARLYEVMQEKDAIYMKADFSEEDGMRAAELEGEFAELNGWEAESEAAILLKGLGIDEGLHTKKMAELSGADKVKVLLAQALFGKPDILLLDEPTNHLDIKAIQWLEEFLINFENTVIVVSHDRHFLNKVCTHIADLDFSKIQIYVGNYDFWYESSQLAQRMAQDANKKKEEKIKELQAFIARFSANASKSRQATSRKKLLDKITLDDIQPSSRRYPFVGFSPEREIGNDLLRVDQLSKTIDGVKVLDNISFTMNKDDKIALVGTNEIAKTTLFKILAGEMEPDEGSYKWGVTTSQAYFPKDNSEYFEGSDVNLVEWLRQFSPKDDSESFLRGFLGRMLFSGEEVLKKASVLSGGEKVRCMLSKMMLSGANVLLLDEPTNHLDLESITALNNGLISFKGSIIFASHDHQFVQTIANRIIDLTPKGMIDKQMTYNEYLEDDNLQKQVEQMYM</sequence>
<dbReference type="PANTHER" id="PTHR42855">
    <property type="entry name" value="ABC TRANSPORTER ATP-BINDING SUBUNIT"/>
    <property type="match status" value="1"/>
</dbReference>
<organism evidence="4 5">
    <name type="scientific">Lederbergia graminis</name>
    <dbReference type="NCBI Taxonomy" id="735518"/>
    <lineage>
        <taxon>Bacteria</taxon>
        <taxon>Bacillati</taxon>
        <taxon>Bacillota</taxon>
        <taxon>Bacilli</taxon>
        <taxon>Bacillales</taxon>
        <taxon>Bacillaceae</taxon>
        <taxon>Lederbergia</taxon>
    </lineage>
</organism>
<dbReference type="InterPro" id="IPR032781">
    <property type="entry name" value="ABC_tran_Xtn"/>
</dbReference>
<dbReference type="InterPro" id="IPR027417">
    <property type="entry name" value="P-loop_NTPase"/>
</dbReference>
<dbReference type="RefSeq" id="WP_382346825.1">
    <property type="nucleotide sequence ID" value="NZ_JBHSMC010000001.1"/>
</dbReference>
<gene>
    <name evidence="4" type="ORF">ACFPM4_01435</name>
</gene>